<dbReference type="InterPro" id="IPR018816">
    <property type="entry name" value="Cactin_central"/>
</dbReference>
<dbReference type="PANTHER" id="PTHR21737">
    <property type="entry name" value="POLYGLUTAMINE BINDING PROTEIN 1/MARVEL MEMBRANE-ASSOCIATING DOMAIN CONTAINING 3"/>
    <property type="match status" value="1"/>
</dbReference>
<comment type="similarity">
    <text evidence="1">Belongs to the CACTIN family.</text>
</comment>
<sequence length="400" mass="46848">MEGIHPDESLHFHNTIMASKTRLIQGCPKPVDILNMLFPTTDDFQDLDYCSTQQQQPYLVFQGLTSMELEQLRDDIKFHFDYVSRSEATTGITRQCWEALLVVCEGELAELKIQESEIEEYAQMKNKLQNTDYSGLERLQWEIESESALFSLRVRARKNSLFCQLIQFFKAKNFLKDIHGCQILGRRLVLEEIMPPIAKKQSLYYGSIFAAIMDPANMDAAYFAFIHGLPAPFGLRFPIDVDRHNFVERATIAMEAAGKSGVHDVVFDKEVDIDSTMVYEWSHEYPPKKPQYFNRMSYGYESNSYTKCDKVPTVTPKVIKGYKFNIFYPDLVDKRKLQFFVEHYRDNTDICIIRFQAGPPYKEVAFRIVNKEWELKGFKSTFDRGILHLYFDIKRYWYSH</sequence>
<evidence type="ECO:0000313" key="5">
    <source>
        <dbReference type="EMBL" id="GAA0185720.1"/>
    </source>
</evidence>
<evidence type="ECO:0000259" key="3">
    <source>
        <dbReference type="Pfam" id="PF09732"/>
    </source>
</evidence>
<dbReference type="SMART" id="SM01050">
    <property type="entry name" value="CactinC_cactus"/>
    <property type="match status" value="1"/>
</dbReference>
<protein>
    <recommendedName>
        <fullName evidence="2">Splicing factor Cactin</fullName>
    </recommendedName>
</protein>
<comment type="caution">
    <text evidence="5">The sequence shown here is derived from an EMBL/GenBank/DDBJ whole genome shotgun (WGS) entry which is preliminary data.</text>
</comment>
<evidence type="ECO:0000259" key="4">
    <source>
        <dbReference type="Pfam" id="PF10312"/>
    </source>
</evidence>
<dbReference type="EMBL" id="BAABME010012993">
    <property type="protein sequence ID" value="GAA0185720.1"/>
    <property type="molecule type" value="Genomic_DNA"/>
</dbReference>
<dbReference type="GO" id="GO:0005737">
    <property type="term" value="C:cytoplasm"/>
    <property type="evidence" value="ECO:0007669"/>
    <property type="project" value="TreeGrafter"/>
</dbReference>
<keyword evidence="6" id="KW-1185">Reference proteome</keyword>
<dbReference type="Pfam" id="PF09732">
    <property type="entry name" value="CactinC_cactus"/>
    <property type="match status" value="1"/>
</dbReference>
<dbReference type="GO" id="GO:0005681">
    <property type="term" value="C:spliceosomal complex"/>
    <property type="evidence" value="ECO:0007669"/>
    <property type="project" value="TreeGrafter"/>
</dbReference>
<dbReference type="AlphaFoldDB" id="A0AAV3RYW3"/>
<dbReference type="GO" id="GO:0045292">
    <property type="term" value="P:mRNA cis splicing, via spliceosome"/>
    <property type="evidence" value="ECO:0007669"/>
    <property type="project" value="TreeGrafter"/>
</dbReference>
<dbReference type="InterPro" id="IPR019134">
    <property type="entry name" value="Cactin_C"/>
</dbReference>
<reference evidence="5 6" key="1">
    <citation type="submission" date="2024-01" db="EMBL/GenBank/DDBJ databases">
        <title>The complete chloroplast genome sequence of Lithospermum erythrorhizon: insights into the phylogenetic relationship among Boraginaceae species and the maternal lineages of purple gromwells.</title>
        <authorList>
            <person name="Okada T."/>
            <person name="Watanabe K."/>
        </authorList>
    </citation>
    <scope>NUCLEOTIDE SEQUENCE [LARGE SCALE GENOMIC DNA]</scope>
</reference>
<evidence type="ECO:0000256" key="2">
    <source>
        <dbReference type="ARBA" id="ARBA00034534"/>
    </source>
</evidence>
<dbReference type="Pfam" id="PF10312">
    <property type="entry name" value="Cactin_mid"/>
    <property type="match status" value="1"/>
</dbReference>
<proteinExistence type="inferred from homology"/>
<gene>
    <name evidence="5" type="ORF">LIER_33008</name>
</gene>
<accession>A0AAV3RYW3</accession>
<evidence type="ECO:0000313" key="6">
    <source>
        <dbReference type="Proteomes" id="UP001454036"/>
    </source>
</evidence>
<dbReference type="PANTHER" id="PTHR21737:SF4">
    <property type="entry name" value="SPLICING FACTOR CACTIN"/>
    <property type="match status" value="1"/>
</dbReference>
<dbReference type="Proteomes" id="UP001454036">
    <property type="component" value="Unassembled WGS sequence"/>
</dbReference>
<evidence type="ECO:0000256" key="1">
    <source>
        <dbReference type="ARBA" id="ARBA00006895"/>
    </source>
</evidence>
<organism evidence="5 6">
    <name type="scientific">Lithospermum erythrorhizon</name>
    <name type="common">Purple gromwell</name>
    <name type="synonym">Lithospermum officinale var. erythrorhizon</name>
    <dbReference type="NCBI Taxonomy" id="34254"/>
    <lineage>
        <taxon>Eukaryota</taxon>
        <taxon>Viridiplantae</taxon>
        <taxon>Streptophyta</taxon>
        <taxon>Embryophyta</taxon>
        <taxon>Tracheophyta</taxon>
        <taxon>Spermatophyta</taxon>
        <taxon>Magnoliopsida</taxon>
        <taxon>eudicotyledons</taxon>
        <taxon>Gunneridae</taxon>
        <taxon>Pentapetalae</taxon>
        <taxon>asterids</taxon>
        <taxon>lamiids</taxon>
        <taxon>Boraginales</taxon>
        <taxon>Boraginaceae</taxon>
        <taxon>Boraginoideae</taxon>
        <taxon>Lithospermeae</taxon>
        <taxon>Lithospermum</taxon>
    </lineage>
</organism>
<name>A0AAV3RYW3_LITER</name>
<feature type="domain" description="Splicing factor cactin central" evidence="4">
    <location>
        <begin position="8"/>
        <end position="178"/>
    </location>
</feature>
<feature type="domain" description="Splicing factor Cactin C-terminal" evidence="3">
    <location>
        <begin position="281"/>
        <end position="399"/>
    </location>
</feature>